<dbReference type="GO" id="GO:0006450">
    <property type="term" value="P:regulation of translational fidelity"/>
    <property type="evidence" value="ECO:0007669"/>
    <property type="project" value="InterPro"/>
</dbReference>
<comment type="catalytic activity">
    <reaction evidence="1">
        <text>L-glutamyl-tRNA(Gln) + L-glutamine + ATP + H2O = L-glutaminyl-tRNA(Gln) + L-glutamate + ADP + phosphate + H(+)</text>
        <dbReference type="Rhea" id="RHEA:17521"/>
        <dbReference type="Rhea" id="RHEA-COMP:9681"/>
        <dbReference type="Rhea" id="RHEA-COMP:9684"/>
        <dbReference type="ChEBI" id="CHEBI:15377"/>
        <dbReference type="ChEBI" id="CHEBI:15378"/>
        <dbReference type="ChEBI" id="CHEBI:29985"/>
        <dbReference type="ChEBI" id="CHEBI:30616"/>
        <dbReference type="ChEBI" id="CHEBI:43474"/>
        <dbReference type="ChEBI" id="CHEBI:58359"/>
        <dbReference type="ChEBI" id="CHEBI:78520"/>
        <dbReference type="ChEBI" id="CHEBI:78521"/>
        <dbReference type="ChEBI" id="CHEBI:456216"/>
    </reaction>
</comment>
<dbReference type="InterPro" id="IPR003837">
    <property type="entry name" value="GatC"/>
</dbReference>
<organism evidence="2">
    <name type="scientific">uncultured verrucomicrobium HF0070_15G23</name>
    <dbReference type="NCBI Taxonomy" id="723594"/>
    <lineage>
        <taxon>Bacteria</taxon>
        <taxon>Pseudomonadati</taxon>
        <taxon>Verrucomicrobiota</taxon>
        <taxon>environmental samples</taxon>
    </lineage>
</organism>
<protein>
    <recommendedName>
        <fullName evidence="1">Aspartyl/glutamyl-tRNA(Asn/Gln) amidotransferase subunit C</fullName>
        <shortName evidence="1">Asp/Glu-ADT subunit C</shortName>
        <ecNumber evidence="1">6.3.5.-</ecNumber>
    </recommendedName>
</protein>
<dbReference type="EC" id="6.3.5.-" evidence="1"/>
<dbReference type="SUPFAM" id="SSF141000">
    <property type="entry name" value="Glu-tRNAGln amidotransferase C subunit"/>
    <property type="match status" value="1"/>
</dbReference>
<comment type="subunit">
    <text evidence="1">Heterotrimer of A, B and C subunits.</text>
</comment>
<accession>E7C254</accession>
<dbReference type="AlphaFoldDB" id="E7C254"/>
<dbReference type="GO" id="GO:0005524">
    <property type="term" value="F:ATP binding"/>
    <property type="evidence" value="ECO:0007669"/>
    <property type="project" value="UniProtKB-KW"/>
</dbReference>
<dbReference type="GO" id="GO:0050566">
    <property type="term" value="F:asparaginyl-tRNA synthase (glutamine-hydrolyzing) activity"/>
    <property type="evidence" value="ECO:0007669"/>
    <property type="project" value="RHEA"/>
</dbReference>
<dbReference type="InterPro" id="IPR036113">
    <property type="entry name" value="Asp/Glu-ADT_sf_sub_c"/>
</dbReference>
<dbReference type="NCBIfam" id="TIGR00135">
    <property type="entry name" value="gatC"/>
    <property type="match status" value="1"/>
</dbReference>
<dbReference type="PANTHER" id="PTHR15004:SF0">
    <property type="entry name" value="GLUTAMYL-TRNA(GLN) AMIDOTRANSFERASE SUBUNIT C, MITOCHONDRIAL"/>
    <property type="match status" value="1"/>
</dbReference>
<dbReference type="GO" id="GO:0016740">
    <property type="term" value="F:transferase activity"/>
    <property type="evidence" value="ECO:0007669"/>
    <property type="project" value="UniProtKB-KW"/>
</dbReference>
<keyword evidence="1" id="KW-0547">Nucleotide-binding</keyword>
<dbReference type="EMBL" id="GU567957">
    <property type="protein sequence ID" value="ADI21528.1"/>
    <property type="molecule type" value="Genomic_DNA"/>
</dbReference>
<comment type="function">
    <text evidence="1">Allows the formation of correctly charged Asn-tRNA(Asn) or Gln-tRNA(Gln) through the transamidation of misacylated Asp-tRNA(Asn) or Glu-tRNA(Gln) in organisms which lack either or both of asparaginyl-tRNA or glutaminyl-tRNA synthetases. The reaction takes place in the presence of glutamine and ATP through an activated phospho-Asp-tRNA(Asn) or phospho-Glu-tRNA(Gln).</text>
</comment>
<keyword evidence="1" id="KW-0436">Ligase</keyword>
<keyword evidence="1" id="KW-0648">Protein biosynthesis</keyword>
<comment type="similarity">
    <text evidence="1">Belongs to the GatC family.</text>
</comment>
<dbReference type="HAMAP" id="MF_00122">
    <property type="entry name" value="GatC"/>
    <property type="match status" value="1"/>
</dbReference>
<reference evidence="2" key="1">
    <citation type="submission" date="2010-01" db="EMBL/GenBank/DDBJ databases">
        <title>Genome fragments of uncultured bacteria from the North Pacific subtropical Gyre.</title>
        <authorList>
            <person name="Pham V.D."/>
            <person name="Delong E.F."/>
        </authorList>
    </citation>
    <scope>NUCLEOTIDE SEQUENCE</scope>
</reference>
<evidence type="ECO:0000313" key="2">
    <source>
        <dbReference type="EMBL" id="ADI21528.1"/>
    </source>
</evidence>
<dbReference type="Pfam" id="PF02686">
    <property type="entry name" value="GatC"/>
    <property type="match status" value="1"/>
</dbReference>
<evidence type="ECO:0000256" key="1">
    <source>
        <dbReference type="HAMAP-Rule" id="MF_00122"/>
    </source>
</evidence>
<dbReference type="PANTHER" id="PTHR15004">
    <property type="entry name" value="GLUTAMYL-TRNA(GLN) AMIDOTRANSFERASE SUBUNIT C, MITOCHONDRIAL"/>
    <property type="match status" value="1"/>
</dbReference>
<dbReference type="GO" id="GO:0050567">
    <property type="term" value="F:glutaminyl-tRNA synthase (glutamine-hydrolyzing) activity"/>
    <property type="evidence" value="ECO:0007669"/>
    <property type="project" value="UniProtKB-UniRule"/>
</dbReference>
<keyword evidence="1" id="KW-0067">ATP-binding</keyword>
<sequence>MAPQLSEVLGFVDKLKELNVDDVEPTAHASPLNNVLRKDELDASLCRDDALRNAPECSNGLFIVPKIVE</sequence>
<proteinExistence type="inferred from homology"/>
<name>E7C254_9BACT</name>
<gene>
    <name evidence="1" type="primary">gatC</name>
</gene>
<comment type="catalytic activity">
    <reaction evidence="1">
        <text>L-aspartyl-tRNA(Asn) + L-glutamine + ATP + H2O = L-asparaginyl-tRNA(Asn) + L-glutamate + ADP + phosphate + 2 H(+)</text>
        <dbReference type="Rhea" id="RHEA:14513"/>
        <dbReference type="Rhea" id="RHEA-COMP:9674"/>
        <dbReference type="Rhea" id="RHEA-COMP:9677"/>
        <dbReference type="ChEBI" id="CHEBI:15377"/>
        <dbReference type="ChEBI" id="CHEBI:15378"/>
        <dbReference type="ChEBI" id="CHEBI:29985"/>
        <dbReference type="ChEBI" id="CHEBI:30616"/>
        <dbReference type="ChEBI" id="CHEBI:43474"/>
        <dbReference type="ChEBI" id="CHEBI:58359"/>
        <dbReference type="ChEBI" id="CHEBI:78515"/>
        <dbReference type="ChEBI" id="CHEBI:78516"/>
        <dbReference type="ChEBI" id="CHEBI:456216"/>
    </reaction>
</comment>
<dbReference type="GO" id="GO:0070681">
    <property type="term" value="P:glutaminyl-tRNAGln biosynthesis via transamidation"/>
    <property type="evidence" value="ECO:0007669"/>
    <property type="project" value="TreeGrafter"/>
</dbReference>
<dbReference type="GO" id="GO:0006412">
    <property type="term" value="P:translation"/>
    <property type="evidence" value="ECO:0007669"/>
    <property type="project" value="UniProtKB-UniRule"/>
</dbReference>
<keyword evidence="2" id="KW-0808">Transferase</keyword>